<feature type="region of interest" description="Disordered" evidence="1">
    <location>
        <begin position="63"/>
        <end position="102"/>
    </location>
</feature>
<gene>
    <name evidence="2" type="ORF">F0562_003700</name>
</gene>
<keyword evidence="3" id="KW-1185">Reference proteome</keyword>
<dbReference type="Proteomes" id="UP000325577">
    <property type="component" value="Linkage Group LG1"/>
</dbReference>
<reference evidence="2 3" key="1">
    <citation type="submission" date="2019-09" db="EMBL/GenBank/DDBJ databases">
        <title>A chromosome-level genome assembly of the Chinese tupelo Nyssa sinensis.</title>
        <authorList>
            <person name="Yang X."/>
            <person name="Kang M."/>
            <person name="Yang Y."/>
            <person name="Xiong H."/>
            <person name="Wang M."/>
            <person name="Zhang Z."/>
            <person name="Wang Z."/>
            <person name="Wu H."/>
            <person name="Ma T."/>
            <person name="Liu J."/>
            <person name="Xi Z."/>
        </authorList>
    </citation>
    <scope>NUCLEOTIDE SEQUENCE [LARGE SCALE GENOMIC DNA]</scope>
    <source>
        <strain evidence="2">J267</strain>
        <tissue evidence="2">Leaf</tissue>
    </source>
</reference>
<evidence type="ECO:0000256" key="1">
    <source>
        <dbReference type="SAM" id="MobiDB-lite"/>
    </source>
</evidence>
<protein>
    <submittedName>
        <fullName evidence="2">Uncharacterized protein</fullName>
    </submittedName>
</protein>
<dbReference type="AlphaFoldDB" id="A0A5J5BXS5"/>
<evidence type="ECO:0000313" key="2">
    <source>
        <dbReference type="EMBL" id="KAA8547436.1"/>
    </source>
</evidence>
<name>A0A5J5BXS5_9ASTE</name>
<evidence type="ECO:0000313" key="3">
    <source>
        <dbReference type="Proteomes" id="UP000325577"/>
    </source>
</evidence>
<sequence>MGRKAKANFWANVNAWGETVEQPLNDPCLLCEEDVDLVARIPYAKDVASSTNEVEEIPLVRKRATIDQEGTSSNQQGLAEPELPEQDKDNIPPTGNVTEKAEGVRLSRPTLVTTIGELCELIQFVLLFKRVSIVDVSFLSSRVSLSPEKATIESLLSISSDNSPDMGEKDLVETIIHRRATWERSEVKRFSTRPQPIHDRRIVQPCEVLRVGQTTSLAEVVREFLLYTTPVGSKAKDYLSRVENDGQASQQEIVLTKAVGVGNVSEVAAIESILAADVPREEVRKDTVPGDGVPFE</sequence>
<accession>A0A5J5BXS5</accession>
<dbReference type="EMBL" id="CM018032">
    <property type="protein sequence ID" value="KAA8547436.1"/>
    <property type="molecule type" value="Genomic_DNA"/>
</dbReference>
<organism evidence="2 3">
    <name type="scientific">Nyssa sinensis</name>
    <dbReference type="NCBI Taxonomy" id="561372"/>
    <lineage>
        <taxon>Eukaryota</taxon>
        <taxon>Viridiplantae</taxon>
        <taxon>Streptophyta</taxon>
        <taxon>Embryophyta</taxon>
        <taxon>Tracheophyta</taxon>
        <taxon>Spermatophyta</taxon>
        <taxon>Magnoliopsida</taxon>
        <taxon>eudicotyledons</taxon>
        <taxon>Gunneridae</taxon>
        <taxon>Pentapetalae</taxon>
        <taxon>asterids</taxon>
        <taxon>Cornales</taxon>
        <taxon>Nyssaceae</taxon>
        <taxon>Nyssa</taxon>
    </lineage>
</organism>
<proteinExistence type="predicted"/>
<feature type="compositionally biased region" description="Polar residues" evidence="1">
    <location>
        <begin position="68"/>
        <end position="77"/>
    </location>
</feature>